<sequence length="129" mass="13370">MPGPLAVLGTMMECDMGDAPGFLIVEPTGVFANDLPVGTIFDIIPFVNLPGFILCHSPLNPEVIIETAAAMGVPMPAPCIPIVVDPWMPPSNILIDGMPALTEGSVCECLWAGTIVLSGPSPAMNVEAV</sequence>
<evidence type="ECO:0000313" key="1">
    <source>
        <dbReference type="EMBL" id="CAB4678619.1"/>
    </source>
</evidence>
<name>A0A6J6UJY8_9ZZZZ</name>
<organism evidence="2">
    <name type="scientific">freshwater metagenome</name>
    <dbReference type="NCBI Taxonomy" id="449393"/>
    <lineage>
        <taxon>unclassified sequences</taxon>
        <taxon>metagenomes</taxon>
        <taxon>ecological metagenomes</taxon>
    </lineage>
</organism>
<evidence type="ECO:0000313" key="2">
    <source>
        <dbReference type="EMBL" id="CAB4759398.1"/>
    </source>
</evidence>
<dbReference type="EMBL" id="CAEZZA010000225">
    <property type="protein sequence ID" value="CAB4759398.1"/>
    <property type="molecule type" value="Genomic_DNA"/>
</dbReference>
<dbReference type="InterPro" id="IPR025460">
    <property type="entry name" value="DUF4280"/>
</dbReference>
<gene>
    <name evidence="1" type="ORF">UFOPK2310_01072</name>
    <name evidence="2" type="ORF">UFOPK2809_01339</name>
</gene>
<dbReference type="EMBL" id="CAEZWW010000134">
    <property type="protein sequence ID" value="CAB4678619.1"/>
    <property type="molecule type" value="Genomic_DNA"/>
</dbReference>
<proteinExistence type="predicted"/>
<dbReference type="AlphaFoldDB" id="A0A6J6UJY8"/>
<reference evidence="2" key="1">
    <citation type="submission" date="2020-05" db="EMBL/GenBank/DDBJ databases">
        <authorList>
            <person name="Chiriac C."/>
            <person name="Salcher M."/>
            <person name="Ghai R."/>
            <person name="Kavagutti S V."/>
        </authorList>
    </citation>
    <scope>NUCLEOTIDE SEQUENCE</scope>
</reference>
<accession>A0A6J6UJY8</accession>
<protein>
    <submittedName>
        <fullName evidence="2">Unannotated protein</fullName>
    </submittedName>
</protein>
<dbReference type="Pfam" id="PF14107">
    <property type="entry name" value="DUF4280"/>
    <property type="match status" value="1"/>
</dbReference>